<gene>
    <name evidence="2" type="ORF">CY34DRAFT_283375</name>
</gene>
<organism evidence="2 3">
    <name type="scientific">Suillus luteus UH-Slu-Lm8-n1</name>
    <dbReference type="NCBI Taxonomy" id="930992"/>
    <lineage>
        <taxon>Eukaryota</taxon>
        <taxon>Fungi</taxon>
        <taxon>Dikarya</taxon>
        <taxon>Basidiomycota</taxon>
        <taxon>Agaricomycotina</taxon>
        <taxon>Agaricomycetes</taxon>
        <taxon>Agaricomycetidae</taxon>
        <taxon>Boletales</taxon>
        <taxon>Suillineae</taxon>
        <taxon>Suillaceae</taxon>
        <taxon>Suillus</taxon>
    </lineage>
</organism>
<dbReference type="STRING" id="930992.A0A0D0AQ66"/>
<accession>A0A0D0AQ66</accession>
<evidence type="ECO:0000313" key="3">
    <source>
        <dbReference type="Proteomes" id="UP000054485"/>
    </source>
</evidence>
<proteinExistence type="predicted"/>
<dbReference type="OrthoDB" id="3365917at2759"/>
<protein>
    <submittedName>
        <fullName evidence="2">Uncharacterized protein</fullName>
    </submittedName>
</protein>
<keyword evidence="3" id="KW-1185">Reference proteome</keyword>
<reference evidence="3" key="2">
    <citation type="submission" date="2015-01" db="EMBL/GenBank/DDBJ databases">
        <title>Evolutionary Origins and Diversification of the Mycorrhizal Mutualists.</title>
        <authorList>
            <consortium name="DOE Joint Genome Institute"/>
            <consortium name="Mycorrhizal Genomics Consortium"/>
            <person name="Kohler A."/>
            <person name="Kuo A."/>
            <person name="Nagy L.G."/>
            <person name="Floudas D."/>
            <person name="Copeland A."/>
            <person name="Barry K.W."/>
            <person name="Cichocki N."/>
            <person name="Veneault-Fourrey C."/>
            <person name="LaButti K."/>
            <person name="Lindquist E.A."/>
            <person name="Lipzen A."/>
            <person name="Lundell T."/>
            <person name="Morin E."/>
            <person name="Murat C."/>
            <person name="Riley R."/>
            <person name="Ohm R."/>
            <person name="Sun H."/>
            <person name="Tunlid A."/>
            <person name="Henrissat B."/>
            <person name="Grigoriev I.V."/>
            <person name="Hibbett D.S."/>
            <person name="Martin F."/>
        </authorList>
    </citation>
    <scope>NUCLEOTIDE SEQUENCE [LARGE SCALE GENOMIC DNA]</scope>
    <source>
        <strain evidence="3">UH-Slu-Lm8-n1</strain>
    </source>
</reference>
<reference evidence="2 3" key="1">
    <citation type="submission" date="2014-04" db="EMBL/GenBank/DDBJ databases">
        <authorList>
            <consortium name="DOE Joint Genome Institute"/>
            <person name="Kuo A."/>
            <person name="Ruytinx J."/>
            <person name="Rineau F."/>
            <person name="Colpaert J."/>
            <person name="Kohler A."/>
            <person name="Nagy L.G."/>
            <person name="Floudas D."/>
            <person name="Copeland A."/>
            <person name="Barry K.W."/>
            <person name="Cichocki N."/>
            <person name="Veneault-Fourrey C."/>
            <person name="LaButti K."/>
            <person name="Lindquist E.A."/>
            <person name="Lipzen A."/>
            <person name="Lundell T."/>
            <person name="Morin E."/>
            <person name="Murat C."/>
            <person name="Sun H."/>
            <person name="Tunlid A."/>
            <person name="Henrissat B."/>
            <person name="Grigoriev I.V."/>
            <person name="Hibbett D.S."/>
            <person name="Martin F."/>
            <person name="Nordberg H.P."/>
            <person name="Cantor M.N."/>
            <person name="Hua S.X."/>
        </authorList>
    </citation>
    <scope>NUCLEOTIDE SEQUENCE [LARGE SCALE GENOMIC DNA]</scope>
    <source>
        <strain evidence="2 3">UH-Slu-Lm8-n1</strain>
    </source>
</reference>
<evidence type="ECO:0000313" key="2">
    <source>
        <dbReference type="EMBL" id="KIK40184.1"/>
    </source>
</evidence>
<feature type="compositionally biased region" description="Low complexity" evidence="1">
    <location>
        <begin position="97"/>
        <end position="113"/>
    </location>
</feature>
<name>A0A0D0AQ66_9AGAM</name>
<dbReference type="Proteomes" id="UP000054485">
    <property type="component" value="Unassembled WGS sequence"/>
</dbReference>
<dbReference type="AlphaFoldDB" id="A0A0D0AQ66"/>
<feature type="region of interest" description="Disordered" evidence="1">
    <location>
        <begin position="97"/>
        <end position="117"/>
    </location>
</feature>
<dbReference type="HOGENOM" id="CLU_057147_1_0_1"/>
<evidence type="ECO:0000256" key="1">
    <source>
        <dbReference type="SAM" id="MobiDB-lite"/>
    </source>
</evidence>
<sequence length="206" mass="22064">MYGTRAYGSGYPGYFGYGVAGRGFPFWFWPVVWGGSSDQYLHDSEYGDSFNTSRLGGPMAQANFISNSTGSTFHVLSDNSTIGSLIDSINTNCSSNLSSSSSKSPSPYNSSAPGGPQPEQAIQYYRSSSIVLTLDGYNNSATFNNNPNTTDSPLPSGVDTTLLNCLNYTVGEAAPLIDSASSRYISPSCLGFTTLVWLLWVLAHYV</sequence>
<dbReference type="EMBL" id="KN835312">
    <property type="protein sequence ID" value="KIK40184.1"/>
    <property type="molecule type" value="Genomic_DNA"/>
</dbReference>
<dbReference type="InParanoid" id="A0A0D0AQ66"/>